<dbReference type="Pfam" id="PF12368">
    <property type="entry name" value="Rhodanese_C"/>
    <property type="match status" value="1"/>
</dbReference>
<dbReference type="Pfam" id="PF00581">
    <property type="entry name" value="Rhodanese"/>
    <property type="match status" value="1"/>
</dbReference>
<dbReference type="EC" id="1.14.-.-" evidence="1"/>
<evidence type="ECO:0000259" key="2">
    <source>
        <dbReference type="PROSITE" id="PS50206"/>
    </source>
</evidence>
<dbReference type="InterPro" id="IPR040503">
    <property type="entry name" value="TRHO_N"/>
</dbReference>
<name>A0ABW4C8K1_9BACL</name>
<dbReference type="PANTHER" id="PTHR43268:SF3">
    <property type="entry name" value="RHODANESE-LIKE DOMAIN-CONTAINING PROTEIN 7-RELATED"/>
    <property type="match status" value="1"/>
</dbReference>
<gene>
    <name evidence="1" type="primary">trhO</name>
    <name evidence="3" type="ORF">ACFQ4Y_03820</name>
</gene>
<comment type="function">
    <text evidence="1">Catalyzes oxygen-dependent 5-hydroxyuridine (ho5U) modification at position 34 in tRNAs.</text>
</comment>
<dbReference type="HAMAP" id="MF_00469">
    <property type="entry name" value="TrhO"/>
    <property type="match status" value="1"/>
</dbReference>
<dbReference type="PANTHER" id="PTHR43268">
    <property type="entry name" value="THIOSULFATE SULFURTRANSFERASE/RHODANESE-LIKE DOMAIN-CONTAINING PROTEIN 2"/>
    <property type="match status" value="1"/>
</dbReference>
<keyword evidence="1" id="KW-0560">Oxidoreductase</keyword>
<reference evidence="4" key="1">
    <citation type="journal article" date="2019" name="Int. J. Syst. Evol. Microbiol.">
        <title>The Global Catalogue of Microorganisms (GCM) 10K type strain sequencing project: providing services to taxonomists for standard genome sequencing and annotation.</title>
        <authorList>
            <consortium name="The Broad Institute Genomics Platform"/>
            <consortium name="The Broad Institute Genome Sequencing Center for Infectious Disease"/>
            <person name="Wu L."/>
            <person name="Ma J."/>
        </authorList>
    </citation>
    <scope>NUCLEOTIDE SEQUENCE [LARGE SCALE GENOMIC DNA]</scope>
    <source>
        <strain evidence="4">S1</strain>
    </source>
</reference>
<dbReference type="Pfam" id="PF17773">
    <property type="entry name" value="UPF0176_N"/>
    <property type="match status" value="1"/>
</dbReference>
<dbReference type="Gene3D" id="3.40.250.10">
    <property type="entry name" value="Rhodanese-like domain"/>
    <property type="match status" value="1"/>
</dbReference>
<keyword evidence="1" id="KW-0819">tRNA processing</keyword>
<accession>A0ABW4C8K1</accession>
<dbReference type="InterPro" id="IPR036873">
    <property type="entry name" value="Rhodanese-like_dom_sf"/>
</dbReference>
<dbReference type="PROSITE" id="PS50206">
    <property type="entry name" value="RHODANESE_3"/>
    <property type="match status" value="1"/>
</dbReference>
<feature type="domain" description="Rhodanese" evidence="2">
    <location>
        <begin position="135"/>
        <end position="226"/>
    </location>
</feature>
<evidence type="ECO:0000256" key="1">
    <source>
        <dbReference type="HAMAP-Rule" id="MF_00469"/>
    </source>
</evidence>
<dbReference type="Proteomes" id="UP001597282">
    <property type="component" value="Unassembled WGS sequence"/>
</dbReference>
<dbReference type="EMBL" id="JBHTNU010000002">
    <property type="protein sequence ID" value="MFD1426060.1"/>
    <property type="molecule type" value="Genomic_DNA"/>
</dbReference>
<comment type="catalytic activity">
    <reaction evidence="1">
        <text>uridine(34) in tRNA + AH2 + O2 = 5-hydroxyuridine(34) in tRNA + A + H2O</text>
        <dbReference type="Rhea" id="RHEA:64224"/>
        <dbReference type="Rhea" id="RHEA-COMP:11727"/>
        <dbReference type="Rhea" id="RHEA-COMP:13381"/>
        <dbReference type="ChEBI" id="CHEBI:13193"/>
        <dbReference type="ChEBI" id="CHEBI:15377"/>
        <dbReference type="ChEBI" id="CHEBI:15379"/>
        <dbReference type="ChEBI" id="CHEBI:17499"/>
        <dbReference type="ChEBI" id="CHEBI:65315"/>
        <dbReference type="ChEBI" id="CHEBI:136877"/>
    </reaction>
</comment>
<dbReference type="RefSeq" id="WP_380163054.1">
    <property type="nucleotide sequence ID" value="NZ_JBHTNU010000002.1"/>
</dbReference>
<sequence>MDISKTNPEALPGAYQVLLYYQYVPIEDPQSFAREHLAFCRDLGLKGRILVAAEGINGTVSGTLSATETYMETMHADPRFREMVFKVDPHDSHAFKKMHVRHKAELVTFRVPKDLDPNQKSGTRLTPEQFREAMHAEDVLILDGRTDYEYDLGHFKNAIRPDVRSFREFPDWIRENLASYKDKKILTYCTGGIRCEKLTAFMLEEGFQDVSQLEGGIVTYGKDPEVGGDGFDGKCFVFDERLSVPVNQVEETIVGKCFHCGQPTENYINCANDRCHRLHLCCPSCEEEHRGYCSPSCKTTIQKEERHA</sequence>
<comment type="similarity">
    <text evidence="1">Belongs to the TrhO family.</text>
</comment>
<keyword evidence="4" id="KW-1185">Reference proteome</keyword>
<dbReference type="InterPro" id="IPR020936">
    <property type="entry name" value="TrhO"/>
</dbReference>
<evidence type="ECO:0000313" key="3">
    <source>
        <dbReference type="EMBL" id="MFD1426060.1"/>
    </source>
</evidence>
<proteinExistence type="inferred from homology"/>
<protein>
    <recommendedName>
        <fullName evidence="1">tRNA uridine(34) hydroxylase</fullName>
        <ecNumber evidence="1">1.14.-.-</ecNumber>
    </recommendedName>
    <alternativeName>
        <fullName evidence="1">tRNA hydroxylation protein O</fullName>
    </alternativeName>
</protein>
<evidence type="ECO:0000313" key="4">
    <source>
        <dbReference type="Proteomes" id="UP001597282"/>
    </source>
</evidence>
<comment type="caution">
    <text evidence="3">The sequence shown here is derived from an EMBL/GenBank/DDBJ whole genome shotgun (WGS) entry which is preliminary data.</text>
</comment>
<dbReference type="SMART" id="SM00450">
    <property type="entry name" value="RHOD"/>
    <property type="match status" value="1"/>
</dbReference>
<dbReference type="Gene3D" id="3.30.70.100">
    <property type="match status" value="1"/>
</dbReference>
<dbReference type="SUPFAM" id="SSF52821">
    <property type="entry name" value="Rhodanese/Cell cycle control phosphatase"/>
    <property type="match status" value="1"/>
</dbReference>
<organism evidence="3 4">
    <name type="scientific">Kroppenstedtia sanguinis</name>
    <dbReference type="NCBI Taxonomy" id="1380684"/>
    <lineage>
        <taxon>Bacteria</taxon>
        <taxon>Bacillati</taxon>
        <taxon>Bacillota</taxon>
        <taxon>Bacilli</taxon>
        <taxon>Bacillales</taxon>
        <taxon>Thermoactinomycetaceae</taxon>
        <taxon>Kroppenstedtia</taxon>
    </lineage>
</organism>
<dbReference type="CDD" id="cd01518">
    <property type="entry name" value="RHOD_YceA"/>
    <property type="match status" value="1"/>
</dbReference>
<dbReference type="NCBIfam" id="NF001135">
    <property type="entry name" value="PRK00142.1-3"/>
    <property type="match status" value="1"/>
</dbReference>
<dbReference type="InterPro" id="IPR022111">
    <property type="entry name" value="Rhodanese_C"/>
</dbReference>
<dbReference type="InterPro" id="IPR001763">
    <property type="entry name" value="Rhodanese-like_dom"/>
</dbReference>